<feature type="domain" description="Cas12f1-like TNB" evidence="9">
    <location>
        <begin position="290"/>
        <end position="358"/>
    </location>
</feature>
<dbReference type="GO" id="GO:0032196">
    <property type="term" value="P:transposition"/>
    <property type="evidence" value="ECO:0007669"/>
    <property type="project" value="UniProtKB-KW"/>
</dbReference>
<comment type="similarity">
    <text evidence="1">In the C-terminal section; belongs to the transposase 35 family.</text>
</comment>
<keyword evidence="5" id="KW-0862">Zinc</keyword>
<dbReference type="InterPro" id="IPR010095">
    <property type="entry name" value="Cas12f1-like_TNB"/>
</dbReference>
<evidence type="ECO:0000256" key="3">
    <source>
        <dbReference type="ARBA" id="ARBA00022578"/>
    </source>
</evidence>
<sequence length="369" mass="43308">MLKAYKYRIYPNKQQEEQIQKTFGCCRFVYNQMLAYRKELYETKKESMSKIDCNNYVNQVLKKEYEWLKEVDKFALTNAIYNMDSAYQRFFKEHTGYPKFKSKRNKKKLYSTNFTNGNIEVSFESNKIKLPKLKWVKAKIHREFTGKIKSATISQISSGKYFVSILVETEHIPMKENNNSVGIDLGIKDLLITSDGEKFDNIRATKKYEYKLAKEQRKLFHKAKGSKNWNKQRIKIARIHEKIHNTRIDNLHKISHKLISENQVVISEDLAVSNMVKNHNLAKAISDCGWYELTRQITYKAEWNGRTYIKIGRYVPSSQTCNVCGFVNKDTKDLSVREWICPQCGTVHDRDINAAINILNEGMRMLEVS</sequence>
<dbReference type="PANTHER" id="PTHR30405:SF25">
    <property type="entry name" value="RNA-GUIDED DNA ENDONUCLEASE INSQ-RELATED"/>
    <property type="match status" value="1"/>
</dbReference>
<keyword evidence="4" id="KW-0479">Metal-binding</keyword>
<dbReference type="NCBIfam" id="NF040570">
    <property type="entry name" value="guided_TnpB"/>
    <property type="match status" value="1"/>
</dbReference>
<evidence type="ECO:0000256" key="7">
    <source>
        <dbReference type="ARBA" id="ARBA00023172"/>
    </source>
</evidence>
<dbReference type="GO" id="GO:0006310">
    <property type="term" value="P:DNA recombination"/>
    <property type="evidence" value="ECO:0007669"/>
    <property type="project" value="UniProtKB-KW"/>
</dbReference>
<reference evidence="11 12" key="1">
    <citation type="submission" date="2018-08" db="EMBL/GenBank/DDBJ databases">
        <title>A genome reference for cultivated species of the human gut microbiota.</title>
        <authorList>
            <person name="Zou Y."/>
            <person name="Xue W."/>
            <person name="Luo G."/>
        </authorList>
    </citation>
    <scope>NUCLEOTIDE SEQUENCE [LARGE SCALE GENOMIC DNA]</scope>
    <source>
        <strain evidence="11 12">AF39-4</strain>
    </source>
</reference>
<dbReference type="InterPro" id="IPR021027">
    <property type="entry name" value="Transposase_put_HTH"/>
</dbReference>
<organism evidence="11 12">
    <name type="scientific">Blautia obeum</name>
    <dbReference type="NCBI Taxonomy" id="40520"/>
    <lineage>
        <taxon>Bacteria</taxon>
        <taxon>Bacillati</taxon>
        <taxon>Bacillota</taxon>
        <taxon>Clostridia</taxon>
        <taxon>Lachnospirales</taxon>
        <taxon>Lachnospiraceae</taxon>
        <taxon>Blautia</taxon>
    </lineage>
</organism>
<dbReference type="PANTHER" id="PTHR30405">
    <property type="entry name" value="TRANSPOSASE"/>
    <property type="match status" value="1"/>
</dbReference>
<protein>
    <submittedName>
        <fullName evidence="11">Transposase</fullName>
    </submittedName>
</protein>
<accession>A0A415HV88</accession>
<dbReference type="InterPro" id="IPR053522">
    <property type="entry name" value="RNA-guided_endonuclease_TnpB"/>
</dbReference>
<keyword evidence="7" id="KW-0233">DNA recombination</keyword>
<comment type="similarity">
    <text evidence="2">In the N-terminal section; belongs to the transposase 2 family.</text>
</comment>
<evidence type="ECO:0000259" key="8">
    <source>
        <dbReference type="Pfam" id="PF01385"/>
    </source>
</evidence>
<feature type="domain" description="Probable transposase IS891/IS1136/IS1341" evidence="8">
    <location>
        <begin position="164"/>
        <end position="278"/>
    </location>
</feature>
<keyword evidence="6" id="KW-0238">DNA-binding</keyword>
<proteinExistence type="inferred from homology"/>
<evidence type="ECO:0000256" key="4">
    <source>
        <dbReference type="ARBA" id="ARBA00022723"/>
    </source>
</evidence>
<dbReference type="Pfam" id="PF01385">
    <property type="entry name" value="OrfB_IS605"/>
    <property type="match status" value="1"/>
</dbReference>
<evidence type="ECO:0000259" key="10">
    <source>
        <dbReference type="Pfam" id="PF12323"/>
    </source>
</evidence>
<feature type="domain" description="Transposase putative helix-turn-helix" evidence="10">
    <location>
        <begin position="1"/>
        <end position="45"/>
    </location>
</feature>
<name>A0A415HV88_9FIRM</name>
<dbReference type="EMBL" id="QROE01000001">
    <property type="protein sequence ID" value="RHK98161.1"/>
    <property type="molecule type" value="Genomic_DNA"/>
</dbReference>
<evidence type="ECO:0000256" key="2">
    <source>
        <dbReference type="ARBA" id="ARBA00011044"/>
    </source>
</evidence>
<evidence type="ECO:0000313" key="12">
    <source>
        <dbReference type="Proteomes" id="UP000284267"/>
    </source>
</evidence>
<dbReference type="InterPro" id="IPR051399">
    <property type="entry name" value="RNA-guided_DNA_endo/Transpos"/>
</dbReference>
<comment type="caution">
    <text evidence="11">The sequence shown here is derived from an EMBL/GenBank/DDBJ whole genome shotgun (WGS) entry which is preliminary data.</text>
</comment>
<evidence type="ECO:0000256" key="6">
    <source>
        <dbReference type="ARBA" id="ARBA00023125"/>
    </source>
</evidence>
<dbReference type="GO" id="GO:0003677">
    <property type="term" value="F:DNA binding"/>
    <property type="evidence" value="ECO:0007669"/>
    <property type="project" value="UniProtKB-KW"/>
</dbReference>
<dbReference type="NCBIfam" id="NF038281">
    <property type="entry name" value="IS200_TnpB"/>
    <property type="match status" value="1"/>
</dbReference>
<keyword evidence="3" id="KW-0815">Transposition</keyword>
<evidence type="ECO:0000259" key="9">
    <source>
        <dbReference type="Pfam" id="PF07282"/>
    </source>
</evidence>
<dbReference type="GO" id="GO:0046872">
    <property type="term" value="F:metal ion binding"/>
    <property type="evidence" value="ECO:0007669"/>
    <property type="project" value="UniProtKB-KW"/>
</dbReference>
<dbReference type="RefSeq" id="WP_118367418.1">
    <property type="nucleotide sequence ID" value="NZ_CABJDZ010000001.1"/>
</dbReference>
<dbReference type="Pfam" id="PF07282">
    <property type="entry name" value="Cas12f1-like_TNB"/>
    <property type="match status" value="1"/>
</dbReference>
<dbReference type="Proteomes" id="UP000284267">
    <property type="component" value="Unassembled WGS sequence"/>
</dbReference>
<gene>
    <name evidence="11" type="ORF">DW040_02305</name>
</gene>
<dbReference type="InterPro" id="IPR001959">
    <property type="entry name" value="Transposase"/>
</dbReference>
<dbReference type="Pfam" id="PF12323">
    <property type="entry name" value="HTH_OrfB_IS605"/>
    <property type="match status" value="1"/>
</dbReference>
<evidence type="ECO:0000313" key="11">
    <source>
        <dbReference type="EMBL" id="RHK98161.1"/>
    </source>
</evidence>
<dbReference type="NCBIfam" id="TIGR01766">
    <property type="entry name" value="IS200/IS605 family accessory protein TnpB-like domain"/>
    <property type="match status" value="1"/>
</dbReference>
<evidence type="ECO:0000256" key="1">
    <source>
        <dbReference type="ARBA" id="ARBA00008761"/>
    </source>
</evidence>
<dbReference type="AlphaFoldDB" id="A0A415HV88"/>
<evidence type="ECO:0000256" key="5">
    <source>
        <dbReference type="ARBA" id="ARBA00022833"/>
    </source>
</evidence>